<dbReference type="Gene3D" id="3.40.190.10">
    <property type="entry name" value="Periplasmic binding protein-like II"/>
    <property type="match status" value="2"/>
</dbReference>
<dbReference type="AlphaFoldDB" id="A0A560JFN6"/>
<dbReference type="Pfam" id="PF13531">
    <property type="entry name" value="SBP_bac_11"/>
    <property type="match status" value="1"/>
</dbReference>
<dbReference type="EMBL" id="VITV01000008">
    <property type="protein sequence ID" value="TWB69865.1"/>
    <property type="molecule type" value="Genomic_DNA"/>
</dbReference>
<gene>
    <name evidence="1" type="ORF">FBZ87_108155</name>
</gene>
<comment type="caution">
    <text evidence="1">The sequence shown here is derived from an EMBL/GenBank/DDBJ whole genome shotgun (WGS) entry which is preliminary data.</text>
</comment>
<dbReference type="PANTHER" id="PTHR30632:SF11">
    <property type="entry name" value="BLR4797 PROTEIN"/>
    <property type="match status" value="1"/>
</dbReference>
<evidence type="ECO:0000313" key="1">
    <source>
        <dbReference type="EMBL" id="TWB69865.1"/>
    </source>
</evidence>
<dbReference type="PANTHER" id="PTHR30632">
    <property type="entry name" value="MOLYBDATE-BINDING PERIPLASMIC PROTEIN"/>
    <property type="match status" value="1"/>
</dbReference>
<evidence type="ECO:0000313" key="2">
    <source>
        <dbReference type="Proteomes" id="UP000320516"/>
    </source>
</evidence>
<sequence length="289" mass="30181">MQFLSGRRHSTMAAILKPEETVMTGSVPRSAGGVMSRAFALLLALSPLSANAAELHVASSGGFAAAYKALAPEFEKRTGHTLVSVWGPSMGDTPEAIPNRLRQHQDIDVVIMVGDSLEALVRDGQVMDLDHRVLALSKIGLAVKAGAPHPDISTVASLKKVLLDAKSVAYSDSASGVFLSTVLFKRLGIADAMRDKARMIPAEPVGNVVARGEAEIGFQQISELLPLSGIDIVGPLPDEAQKVTPFSIGIVAGTRETQAAEDLTAFLSSPDAASLITKSGLVPATAAPR</sequence>
<name>A0A560JFN6_9PROT</name>
<protein>
    <submittedName>
        <fullName evidence="1">Molybdate transport system substrate-binding protein</fullName>
    </submittedName>
</protein>
<dbReference type="InterPro" id="IPR050682">
    <property type="entry name" value="ModA/WtpA"/>
</dbReference>
<dbReference type="Proteomes" id="UP000320516">
    <property type="component" value="Unassembled WGS sequence"/>
</dbReference>
<reference evidence="1 2" key="1">
    <citation type="submission" date="2019-06" db="EMBL/GenBank/DDBJ databases">
        <title>Genomic Encyclopedia of Type Strains, Phase IV (KMG-V): Genome sequencing to study the core and pangenomes of soil and plant-associated prokaryotes.</title>
        <authorList>
            <person name="Whitman W."/>
        </authorList>
    </citation>
    <scope>NUCLEOTIDE SEQUENCE [LARGE SCALE GENOMIC DNA]</scope>
    <source>
        <strain evidence="1 2">BR 12005</strain>
    </source>
</reference>
<dbReference type="GO" id="GO:0015689">
    <property type="term" value="P:molybdate ion transport"/>
    <property type="evidence" value="ECO:0007669"/>
    <property type="project" value="TreeGrafter"/>
</dbReference>
<dbReference type="SUPFAM" id="SSF53850">
    <property type="entry name" value="Periplasmic binding protein-like II"/>
    <property type="match status" value="1"/>
</dbReference>
<dbReference type="GO" id="GO:0030973">
    <property type="term" value="F:molybdate ion binding"/>
    <property type="evidence" value="ECO:0007669"/>
    <property type="project" value="TreeGrafter"/>
</dbReference>
<accession>A0A560JFN6</accession>
<proteinExistence type="predicted"/>
<organism evidence="1 2">
    <name type="scientific">Nitrospirillum amazonense</name>
    <dbReference type="NCBI Taxonomy" id="28077"/>
    <lineage>
        <taxon>Bacteria</taxon>
        <taxon>Pseudomonadati</taxon>
        <taxon>Pseudomonadota</taxon>
        <taxon>Alphaproteobacteria</taxon>
        <taxon>Rhodospirillales</taxon>
        <taxon>Azospirillaceae</taxon>
        <taxon>Nitrospirillum</taxon>
    </lineage>
</organism>